<evidence type="ECO:0000313" key="2">
    <source>
        <dbReference type="Proteomes" id="UP000253153"/>
    </source>
</evidence>
<protein>
    <submittedName>
        <fullName evidence="1">Uncharacterized protein</fullName>
    </submittedName>
</protein>
<reference evidence="1 2" key="1">
    <citation type="submission" date="2018-06" db="EMBL/GenBank/DDBJ databases">
        <title>Fusarium incarnatum-equiseti species complex species 28.</title>
        <authorList>
            <person name="Gardiner D.M."/>
        </authorList>
    </citation>
    <scope>NUCLEOTIDE SEQUENCE [LARGE SCALE GENOMIC DNA]</scope>
    <source>
        <strain evidence="1 2">FIESC_28</strain>
    </source>
</reference>
<dbReference type="GeneID" id="41989600"/>
<dbReference type="OrthoDB" id="4760831at2759"/>
<sequence length="131" mass="15001">MRNSSTHPANAFGNEDAISLQDFNRVIHSACDNEYRSRAKMQPYREVRVLCFHFETDQFGVGTYCDKIKNVFSQGFGFRVATSTLPGTTFAQRDMLTALEEAFDGMDSECLVIIYYIDRGEVRHQLRDAQL</sequence>
<proteinExistence type="predicted"/>
<accession>A0A366SCN2</accession>
<name>A0A366SCN2_9HYPO</name>
<organism evidence="1 2">
    <name type="scientific">Fusarium coffeatum</name>
    <dbReference type="NCBI Taxonomy" id="231269"/>
    <lineage>
        <taxon>Eukaryota</taxon>
        <taxon>Fungi</taxon>
        <taxon>Dikarya</taxon>
        <taxon>Ascomycota</taxon>
        <taxon>Pezizomycotina</taxon>
        <taxon>Sordariomycetes</taxon>
        <taxon>Hypocreomycetidae</taxon>
        <taxon>Hypocreales</taxon>
        <taxon>Nectriaceae</taxon>
        <taxon>Fusarium</taxon>
        <taxon>Fusarium incarnatum-equiseti species complex</taxon>
    </lineage>
</organism>
<dbReference type="RefSeq" id="XP_031021672.1">
    <property type="nucleotide sequence ID" value="XM_031154304.1"/>
</dbReference>
<dbReference type="AlphaFoldDB" id="A0A366SCN2"/>
<dbReference type="Proteomes" id="UP000253153">
    <property type="component" value="Unassembled WGS sequence"/>
</dbReference>
<dbReference type="EMBL" id="QKXC01000004">
    <property type="protein sequence ID" value="RBR27081.1"/>
    <property type="molecule type" value="Genomic_DNA"/>
</dbReference>
<comment type="caution">
    <text evidence="1">The sequence shown here is derived from an EMBL/GenBank/DDBJ whole genome shotgun (WGS) entry which is preliminary data.</text>
</comment>
<gene>
    <name evidence="1" type="ORF">FIESC28_00153</name>
</gene>
<keyword evidence="2" id="KW-1185">Reference proteome</keyword>
<evidence type="ECO:0000313" key="1">
    <source>
        <dbReference type="EMBL" id="RBR27081.1"/>
    </source>
</evidence>